<keyword evidence="2" id="KW-1185">Reference proteome</keyword>
<dbReference type="KEGG" id="est:DN752_19940"/>
<dbReference type="Proteomes" id="UP000248688">
    <property type="component" value="Chromosome"/>
</dbReference>
<dbReference type="AlphaFoldDB" id="A0A2Z4INA3"/>
<dbReference type="Gene3D" id="3.40.50.2000">
    <property type="entry name" value="Glycogen Phosphorylase B"/>
    <property type="match status" value="1"/>
</dbReference>
<protein>
    <recommendedName>
        <fullName evidence="3">Glycosyltransferase family 1 protein</fullName>
    </recommendedName>
</protein>
<evidence type="ECO:0000313" key="2">
    <source>
        <dbReference type="Proteomes" id="UP000248688"/>
    </source>
</evidence>
<reference evidence="1 2" key="1">
    <citation type="submission" date="2018-06" db="EMBL/GenBank/DDBJ databases">
        <title>Echinicola strongylocentroti sp. nov., isolated from a sea urchin Strongylocentrotus intermedius.</title>
        <authorList>
            <person name="Bae S.S."/>
        </authorList>
    </citation>
    <scope>NUCLEOTIDE SEQUENCE [LARGE SCALE GENOMIC DNA]</scope>
    <source>
        <strain evidence="1 2">MEBiC08714</strain>
    </source>
</reference>
<organism evidence="1 2">
    <name type="scientific">Echinicola strongylocentroti</name>
    <dbReference type="NCBI Taxonomy" id="1795355"/>
    <lineage>
        <taxon>Bacteria</taxon>
        <taxon>Pseudomonadati</taxon>
        <taxon>Bacteroidota</taxon>
        <taxon>Cytophagia</taxon>
        <taxon>Cytophagales</taxon>
        <taxon>Cyclobacteriaceae</taxon>
        <taxon>Echinicola</taxon>
    </lineage>
</organism>
<name>A0A2Z4INA3_9BACT</name>
<dbReference type="EMBL" id="CP030041">
    <property type="protein sequence ID" value="AWW32227.1"/>
    <property type="molecule type" value="Genomic_DNA"/>
</dbReference>
<gene>
    <name evidence="1" type="ORF">DN752_19940</name>
</gene>
<evidence type="ECO:0008006" key="3">
    <source>
        <dbReference type="Google" id="ProtNLM"/>
    </source>
</evidence>
<accession>A0A2Z4INA3</accession>
<sequence>MICYFYLPASAKNDATVFFCEIVKKAFLKIDIEVNEIHDLENTQIERESFTFTVRIVDYLKISKYSENNIFWFQGIQPEETVLINDGSLKSKLLYYYVSYKERIVLKTSFLNIFVSNAMKDHYMKKYGQYSSMKDVIIPCYNKGIEEELFHLDGKYDKLNFVYAGSMSSWQCLEEAAQIFAEILILNSSATFTILTNEENKVEELINKYELRNVYTDYVALENLQEYLAKFKYAFLLRKNHIVNKVSTPTKMNSYLASGIIPIYTDAVSSFEENIDLKEFGVKVCLDNNNYKNIADQLLEHHQKRIDAKMIMTCYKRIFSEYYSDDKYVELLGAKINELCK</sequence>
<dbReference type="RefSeq" id="WP_112785600.1">
    <property type="nucleotide sequence ID" value="NZ_CP030041.1"/>
</dbReference>
<dbReference type="SUPFAM" id="SSF53756">
    <property type="entry name" value="UDP-Glycosyltransferase/glycogen phosphorylase"/>
    <property type="match status" value="1"/>
</dbReference>
<dbReference type="OrthoDB" id="1220440at2"/>
<evidence type="ECO:0000313" key="1">
    <source>
        <dbReference type="EMBL" id="AWW32227.1"/>
    </source>
</evidence>
<proteinExistence type="predicted"/>